<dbReference type="Proteomes" id="UP000050525">
    <property type="component" value="Unassembled WGS sequence"/>
</dbReference>
<name>A0A151MBK1_ALLMI</name>
<protein>
    <submittedName>
        <fullName evidence="1">Uncharacterized protein</fullName>
    </submittedName>
</protein>
<evidence type="ECO:0000313" key="2">
    <source>
        <dbReference type="Proteomes" id="UP000050525"/>
    </source>
</evidence>
<keyword evidence="2" id="KW-1185">Reference proteome</keyword>
<proteinExistence type="predicted"/>
<evidence type="ECO:0000313" key="1">
    <source>
        <dbReference type="EMBL" id="KYO21903.1"/>
    </source>
</evidence>
<reference evidence="1 2" key="1">
    <citation type="journal article" date="2012" name="Genome Biol.">
        <title>Sequencing three crocodilian genomes to illuminate the evolution of archosaurs and amniotes.</title>
        <authorList>
            <person name="St John J.A."/>
            <person name="Braun E.L."/>
            <person name="Isberg S.R."/>
            <person name="Miles L.G."/>
            <person name="Chong A.Y."/>
            <person name="Gongora J."/>
            <person name="Dalzell P."/>
            <person name="Moran C."/>
            <person name="Bed'hom B."/>
            <person name="Abzhanov A."/>
            <person name="Burgess S.C."/>
            <person name="Cooksey A.M."/>
            <person name="Castoe T.A."/>
            <person name="Crawford N.G."/>
            <person name="Densmore L.D."/>
            <person name="Drew J.C."/>
            <person name="Edwards S.V."/>
            <person name="Faircloth B.C."/>
            <person name="Fujita M.K."/>
            <person name="Greenwold M.J."/>
            <person name="Hoffmann F.G."/>
            <person name="Howard J.M."/>
            <person name="Iguchi T."/>
            <person name="Janes D.E."/>
            <person name="Khan S.Y."/>
            <person name="Kohno S."/>
            <person name="de Koning A.J."/>
            <person name="Lance S.L."/>
            <person name="McCarthy F.M."/>
            <person name="McCormack J.E."/>
            <person name="Merchant M.E."/>
            <person name="Peterson D.G."/>
            <person name="Pollock D.D."/>
            <person name="Pourmand N."/>
            <person name="Raney B.J."/>
            <person name="Roessler K.A."/>
            <person name="Sanford J.R."/>
            <person name="Sawyer R.H."/>
            <person name="Schmidt C.J."/>
            <person name="Triplett E.W."/>
            <person name="Tuberville T.D."/>
            <person name="Venegas-Anaya M."/>
            <person name="Howard J.T."/>
            <person name="Jarvis E.D."/>
            <person name="Guillette L.J.Jr."/>
            <person name="Glenn T.C."/>
            <person name="Green R.E."/>
            <person name="Ray D.A."/>
        </authorList>
    </citation>
    <scope>NUCLEOTIDE SEQUENCE [LARGE SCALE GENOMIC DNA]</scope>
    <source>
        <strain evidence="1">KSC_2009_1</strain>
    </source>
</reference>
<sequence length="67" mass="7695">MNLVHELHEHIMRSSLQRTWFIHKGDRRGSTSDRFSQSKVSVTAVVLPQFVVILTQPFSCDGAQERV</sequence>
<gene>
    <name evidence="1" type="ORF">Y1Q_0000566</name>
</gene>
<dbReference type="EMBL" id="AKHW03006283">
    <property type="protein sequence ID" value="KYO21903.1"/>
    <property type="molecule type" value="Genomic_DNA"/>
</dbReference>
<accession>A0A151MBK1</accession>
<organism evidence="1 2">
    <name type="scientific">Alligator mississippiensis</name>
    <name type="common">American alligator</name>
    <dbReference type="NCBI Taxonomy" id="8496"/>
    <lineage>
        <taxon>Eukaryota</taxon>
        <taxon>Metazoa</taxon>
        <taxon>Chordata</taxon>
        <taxon>Craniata</taxon>
        <taxon>Vertebrata</taxon>
        <taxon>Euteleostomi</taxon>
        <taxon>Archelosauria</taxon>
        <taxon>Archosauria</taxon>
        <taxon>Crocodylia</taxon>
        <taxon>Alligatoridae</taxon>
        <taxon>Alligatorinae</taxon>
        <taxon>Alligator</taxon>
    </lineage>
</organism>
<comment type="caution">
    <text evidence="1">The sequence shown here is derived from an EMBL/GenBank/DDBJ whole genome shotgun (WGS) entry which is preliminary data.</text>
</comment>
<dbReference type="AlphaFoldDB" id="A0A151MBK1"/>